<accession>A0A3M7R4I7</accession>
<dbReference type="EMBL" id="REGN01004226">
    <property type="protein sequence ID" value="RNA18512.1"/>
    <property type="molecule type" value="Genomic_DNA"/>
</dbReference>
<organism evidence="1 2">
    <name type="scientific">Brachionus plicatilis</name>
    <name type="common">Marine rotifer</name>
    <name type="synonym">Brachionus muelleri</name>
    <dbReference type="NCBI Taxonomy" id="10195"/>
    <lineage>
        <taxon>Eukaryota</taxon>
        <taxon>Metazoa</taxon>
        <taxon>Spiralia</taxon>
        <taxon>Gnathifera</taxon>
        <taxon>Rotifera</taxon>
        <taxon>Eurotatoria</taxon>
        <taxon>Monogononta</taxon>
        <taxon>Pseudotrocha</taxon>
        <taxon>Ploima</taxon>
        <taxon>Brachionidae</taxon>
        <taxon>Brachionus</taxon>
    </lineage>
</organism>
<keyword evidence="2" id="KW-1185">Reference proteome</keyword>
<protein>
    <submittedName>
        <fullName evidence="1">Uncharacterized protein</fullName>
    </submittedName>
</protein>
<evidence type="ECO:0000313" key="1">
    <source>
        <dbReference type="EMBL" id="RNA18512.1"/>
    </source>
</evidence>
<dbReference type="AlphaFoldDB" id="A0A3M7R4I7"/>
<comment type="caution">
    <text evidence="1">The sequence shown here is derived from an EMBL/GenBank/DDBJ whole genome shotgun (WGS) entry which is preliminary data.</text>
</comment>
<name>A0A3M7R4I7_BRAPC</name>
<gene>
    <name evidence="1" type="ORF">BpHYR1_017308</name>
</gene>
<evidence type="ECO:0000313" key="2">
    <source>
        <dbReference type="Proteomes" id="UP000276133"/>
    </source>
</evidence>
<reference evidence="1 2" key="1">
    <citation type="journal article" date="2018" name="Sci. Rep.">
        <title>Genomic signatures of local adaptation to the degree of environmental predictability in rotifers.</title>
        <authorList>
            <person name="Franch-Gras L."/>
            <person name="Hahn C."/>
            <person name="Garcia-Roger E.M."/>
            <person name="Carmona M.J."/>
            <person name="Serra M."/>
            <person name="Gomez A."/>
        </authorList>
    </citation>
    <scope>NUCLEOTIDE SEQUENCE [LARGE SCALE GENOMIC DNA]</scope>
    <source>
        <strain evidence="1">HYR1</strain>
    </source>
</reference>
<dbReference type="Proteomes" id="UP000276133">
    <property type="component" value="Unassembled WGS sequence"/>
</dbReference>
<sequence>MASQKLPCLFKWYNLNGDIENPVANLTIVATAAKPVAGEEVNNEDFYWLDNQYLNLNLDDSEYKLYESDFEPKYFLKAQVKKCPHCRKWMFAMTSWLPCRWRYELTNNSQRQPRIETRIVWLHSHPWWARTHRSVESLFSILAARITEEP</sequence>
<proteinExistence type="predicted"/>